<feature type="transmembrane region" description="Helical" evidence="1">
    <location>
        <begin position="700"/>
        <end position="724"/>
    </location>
</feature>
<organism evidence="4 5">
    <name type="scientific">Lactuca saligna</name>
    <name type="common">Willowleaf lettuce</name>
    <dbReference type="NCBI Taxonomy" id="75948"/>
    <lineage>
        <taxon>Eukaryota</taxon>
        <taxon>Viridiplantae</taxon>
        <taxon>Streptophyta</taxon>
        <taxon>Embryophyta</taxon>
        <taxon>Tracheophyta</taxon>
        <taxon>Spermatophyta</taxon>
        <taxon>Magnoliopsida</taxon>
        <taxon>eudicotyledons</taxon>
        <taxon>Gunneridae</taxon>
        <taxon>Pentapetalae</taxon>
        <taxon>asterids</taxon>
        <taxon>campanulids</taxon>
        <taxon>Asterales</taxon>
        <taxon>Asteraceae</taxon>
        <taxon>Cichorioideae</taxon>
        <taxon>Cichorieae</taxon>
        <taxon>Lactucinae</taxon>
        <taxon>Lactuca</taxon>
    </lineage>
</organism>
<protein>
    <recommendedName>
        <fullName evidence="6">PGG domain-containing protein</fullName>
    </recommendedName>
</protein>
<dbReference type="Pfam" id="PF12796">
    <property type="entry name" value="Ank_2"/>
    <property type="match status" value="1"/>
</dbReference>
<dbReference type="InterPro" id="IPR002110">
    <property type="entry name" value="Ankyrin_rpt"/>
</dbReference>
<name>A0AA35ZIG0_LACSI</name>
<dbReference type="Proteomes" id="UP001177003">
    <property type="component" value="Chromosome 7"/>
</dbReference>
<feature type="transmembrane region" description="Helical" evidence="1">
    <location>
        <begin position="627"/>
        <end position="655"/>
    </location>
</feature>
<evidence type="ECO:0000259" key="3">
    <source>
        <dbReference type="Pfam" id="PF14244"/>
    </source>
</evidence>
<feature type="domain" description="Retrotransposon Copia-like N-terminal" evidence="3">
    <location>
        <begin position="34"/>
        <end position="74"/>
    </location>
</feature>
<dbReference type="Gene3D" id="1.25.40.20">
    <property type="entry name" value="Ankyrin repeat-containing domain"/>
    <property type="match status" value="1"/>
</dbReference>
<sequence>MANSSYSSNPHVTLEVGEECPYPYPYPWHVYTPSFVSLKLSGKNEYIMWKKQMLCLLESHDMFGFIDGTLISPDEASSSSSVSGKGKVGDRQTYHKLWKRSDALVKGWILGSLSNETLRYVVNCLAGKHHQDDFSAKDVWDELQTMYAPHVLPEVQHVVEDTLQDQDRADDIKRLYEYTEVGYWYGVEGILREGRVTVVDKITNKGNTTLHVAVDGSTLLHVAAIIGNTEAADNLVARNHELLLAKDNKGQTPLDLAFSHMHTETARQLLQHIKTDIQKDALFSGATGDELLGTVISSKDFCLAADLIRHYRNLHGNTALMAIAENFPCELSVLARYIVGADEIRDRLRLFVVRTTMDCIARCLPSLVPWVNPMFKAFFYVICWSDMLFRTILYMLVSPFIKKSIKNNEDAIKLLNYVCDLIVDSNHSSSYHHCYTKPILEATRLNAHQVVHIIWLHFPNATLSANEDGHNIFQYAVIHRSEKVYNFLYQMTGHRKNIYRTIKDFHGNNLLHLAARLAPTDKLNRISGAALQIQRELQWFKEVEGFVYQLSITQKNSSGETPQMVFTREHKDLVIDGEKWMKSTAGSYTITAALIITVVFAGAITVPGGSDQNAGIPIFTNSTAFKIFAISDAISLFAAVTSLLMFLSILTARFAEQDFLYKLPTKLIIGLATLFISTTAMIVAFSATLYLVFGQSNSRILIPIAVLTCLPITSFVTLQFPLVLDLISATYGSSIFGKKRYYRFILLE</sequence>
<dbReference type="EMBL" id="OX465083">
    <property type="protein sequence ID" value="CAI9293225.1"/>
    <property type="molecule type" value="Genomic_DNA"/>
</dbReference>
<dbReference type="SUPFAM" id="SSF48403">
    <property type="entry name" value="Ankyrin repeat"/>
    <property type="match status" value="1"/>
</dbReference>
<feature type="transmembrane region" description="Helical" evidence="1">
    <location>
        <begin position="667"/>
        <end position="694"/>
    </location>
</feature>
<evidence type="ECO:0000313" key="4">
    <source>
        <dbReference type="EMBL" id="CAI9293225.1"/>
    </source>
</evidence>
<gene>
    <name evidence="4" type="ORF">LSALG_LOCUS32251</name>
</gene>
<dbReference type="Pfam" id="PF14244">
    <property type="entry name" value="Retrotran_gag_3"/>
    <property type="match status" value="1"/>
</dbReference>
<dbReference type="PANTHER" id="PTHR24177">
    <property type="entry name" value="CASKIN"/>
    <property type="match status" value="1"/>
</dbReference>
<evidence type="ECO:0000313" key="5">
    <source>
        <dbReference type="Proteomes" id="UP001177003"/>
    </source>
</evidence>
<keyword evidence="5" id="KW-1185">Reference proteome</keyword>
<dbReference type="Pfam" id="PF13962">
    <property type="entry name" value="PGG"/>
    <property type="match status" value="1"/>
</dbReference>
<keyword evidence="1" id="KW-1133">Transmembrane helix</keyword>
<accession>A0AA35ZIG0</accession>
<evidence type="ECO:0000256" key="1">
    <source>
        <dbReference type="SAM" id="Phobius"/>
    </source>
</evidence>
<dbReference type="PANTHER" id="PTHR24177:SF474">
    <property type="entry name" value="ANKYRIN REPEAT-CONTAINING DOMAIN, PGG DOMAIN, ANKYRIN REPEAT-CONTAINING DOMAIN SUPERFAMILY"/>
    <property type="match status" value="1"/>
</dbReference>
<keyword evidence="1" id="KW-0472">Membrane</keyword>
<dbReference type="AlphaFoldDB" id="A0AA35ZIG0"/>
<keyword evidence="1" id="KW-0812">Transmembrane</keyword>
<proteinExistence type="predicted"/>
<reference evidence="4" key="1">
    <citation type="submission" date="2023-04" db="EMBL/GenBank/DDBJ databases">
        <authorList>
            <person name="Vijverberg K."/>
            <person name="Xiong W."/>
            <person name="Schranz E."/>
        </authorList>
    </citation>
    <scope>NUCLEOTIDE SEQUENCE</scope>
</reference>
<dbReference type="InterPro" id="IPR026961">
    <property type="entry name" value="PGG_dom"/>
</dbReference>
<dbReference type="InterPro" id="IPR036770">
    <property type="entry name" value="Ankyrin_rpt-contain_sf"/>
</dbReference>
<evidence type="ECO:0000259" key="2">
    <source>
        <dbReference type="Pfam" id="PF13962"/>
    </source>
</evidence>
<dbReference type="SMART" id="SM00248">
    <property type="entry name" value="ANK"/>
    <property type="match status" value="3"/>
</dbReference>
<feature type="transmembrane region" description="Helical" evidence="1">
    <location>
        <begin position="588"/>
        <end position="607"/>
    </location>
</feature>
<evidence type="ECO:0008006" key="6">
    <source>
        <dbReference type="Google" id="ProtNLM"/>
    </source>
</evidence>
<dbReference type="InterPro" id="IPR029472">
    <property type="entry name" value="Copia-like_N"/>
</dbReference>
<dbReference type="GO" id="GO:0016020">
    <property type="term" value="C:membrane"/>
    <property type="evidence" value="ECO:0007669"/>
    <property type="project" value="TreeGrafter"/>
</dbReference>
<feature type="domain" description="PGG" evidence="2">
    <location>
        <begin position="578"/>
        <end position="692"/>
    </location>
</feature>